<proteinExistence type="predicted"/>
<comment type="caution">
    <text evidence="1">The sequence shown here is derived from an EMBL/GenBank/DDBJ whole genome shotgun (WGS) entry which is preliminary data.</text>
</comment>
<evidence type="ECO:0000313" key="2">
    <source>
        <dbReference type="Proteomes" id="UP000314294"/>
    </source>
</evidence>
<evidence type="ECO:0000313" key="1">
    <source>
        <dbReference type="EMBL" id="TNN70352.1"/>
    </source>
</evidence>
<keyword evidence="2" id="KW-1185">Reference proteome</keyword>
<sequence>MAGKRAYDCFTVSIEARKEEMLTTAALLVDIPGIPLAFAAARSAGFLQGAFSQHACVVNQQVETPCPDLEAHLLGTLFDATQMSAVLRIEPVAL</sequence>
<dbReference type="EMBL" id="SRLO01000164">
    <property type="protein sequence ID" value="TNN70352.1"/>
    <property type="molecule type" value="Genomic_DNA"/>
</dbReference>
<name>A0A4Z2HZH4_9TELE</name>
<accession>A0A4Z2HZH4</accession>
<dbReference type="Proteomes" id="UP000314294">
    <property type="component" value="Unassembled WGS sequence"/>
</dbReference>
<organism evidence="1 2">
    <name type="scientific">Liparis tanakae</name>
    <name type="common">Tanaka's snailfish</name>
    <dbReference type="NCBI Taxonomy" id="230148"/>
    <lineage>
        <taxon>Eukaryota</taxon>
        <taxon>Metazoa</taxon>
        <taxon>Chordata</taxon>
        <taxon>Craniata</taxon>
        <taxon>Vertebrata</taxon>
        <taxon>Euteleostomi</taxon>
        <taxon>Actinopterygii</taxon>
        <taxon>Neopterygii</taxon>
        <taxon>Teleostei</taxon>
        <taxon>Neoteleostei</taxon>
        <taxon>Acanthomorphata</taxon>
        <taxon>Eupercaria</taxon>
        <taxon>Perciformes</taxon>
        <taxon>Cottioidei</taxon>
        <taxon>Cottales</taxon>
        <taxon>Liparidae</taxon>
        <taxon>Liparis</taxon>
    </lineage>
</organism>
<reference evidence="1 2" key="1">
    <citation type="submission" date="2019-03" db="EMBL/GenBank/DDBJ databases">
        <title>First draft genome of Liparis tanakae, snailfish: a comprehensive survey of snailfish specific genes.</title>
        <authorList>
            <person name="Kim W."/>
            <person name="Song I."/>
            <person name="Jeong J.-H."/>
            <person name="Kim D."/>
            <person name="Kim S."/>
            <person name="Ryu S."/>
            <person name="Song J.Y."/>
            <person name="Lee S.K."/>
        </authorList>
    </citation>
    <scope>NUCLEOTIDE SEQUENCE [LARGE SCALE GENOMIC DNA]</scope>
    <source>
        <tissue evidence="1">Muscle</tissue>
    </source>
</reference>
<protein>
    <submittedName>
        <fullName evidence="1">Uncharacterized protein</fullName>
    </submittedName>
</protein>
<gene>
    <name evidence="1" type="ORF">EYF80_019378</name>
</gene>
<dbReference type="AlphaFoldDB" id="A0A4Z2HZH4"/>